<gene>
    <name evidence="1" type="ORF">OSB04_007713</name>
</gene>
<organism evidence="1 2">
    <name type="scientific">Centaurea solstitialis</name>
    <name type="common">yellow star-thistle</name>
    <dbReference type="NCBI Taxonomy" id="347529"/>
    <lineage>
        <taxon>Eukaryota</taxon>
        <taxon>Viridiplantae</taxon>
        <taxon>Streptophyta</taxon>
        <taxon>Embryophyta</taxon>
        <taxon>Tracheophyta</taxon>
        <taxon>Spermatophyta</taxon>
        <taxon>Magnoliopsida</taxon>
        <taxon>eudicotyledons</taxon>
        <taxon>Gunneridae</taxon>
        <taxon>Pentapetalae</taxon>
        <taxon>asterids</taxon>
        <taxon>campanulids</taxon>
        <taxon>Asterales</taxon>
        <taxon>Asteraceae</taxon>
        <taxon>Carduoideae</taxon>
        <taxon>Cardueae</taxon>
        <taxon>Centaureinae</taxon>
        <taxon>Centaurea</taxon>
    </lineage>
</organism>
<reference evidence="1" key="1">
    <citation type="submission" date="2023-03" db="EMBL/GenBank/DDBJ databases">
        <title>Chromosome-scale reference genome and RAD-based genetic map of yellow starthistle (Centaurea solstitialis) reveal putative structural variation and QTLs associated with invader traits.</title>
        <authorList>
            <person name="Reatini B."/>
            <person name="Cang F.A."/>
            <person name="Jiang Q."/>
            <person name="Mckibben M.T.W."/>
            <person name="Barker M.S."/>
            <person name="Rieseberg L.H."/>
            <person name="Dlugosch K.M."/>
        </authorList>
    </citation>
    <scope>NUCLEOTIDE SEQUENCE</scope>
    <source>
        <strain evidence="1">CAN-66</strain>
        <tissue evidence="1">Leaf</tissue>
    </source>
</reference>
<dbReference type="EMBL" id="JARYMX010000002">
    <property type="protein sequence ID" value="KAJ9562553.1"/>
    <property type="molecule type" value="Genomic_DNA"/>
</dbReference>
<sequence length="112" mass="12828">MDPTEKLHYGVVALKGFLGHIEKTGEELFDGFDTIIDRIEDEGMKKLVTLLKNQLMKKRDAIVEGMKTTMAKISEEVDEILQDFKELTVDDLPAELPPMRDIQRQIDPIPRC</sequence>
<name>A0AA38U4X1_9ASTR</name>
<evidence type="ECO:0000313" key="2">
    <source>
        <dbReference type="Proteomes" id="UP001172457"/>
    </source>
</evidence>
<proteinExistence type="predicted"/>
<dbReference type="Proteomes" id="UP001172457">
    <property type="component" value="Chromosome 2"/>
</dbReference>
<comment type="caution">
    <text evidence="1">The sequence shown here is derived from an EMBL/GenBank/DDBJ whole genome shotgun (WGS) entry which is preliminary data.</text>
</comment>
<keyword evidence="2" id="KW-1185">Reference proteome</keyword>
<protein>
    <submittedName>
        <fullName evidence="1">Uncharacterized protein</fullName>
    </submittedName>
</protein>
<dbReference type="AlphaFoldDB" id="A0AA38U4X1"/>
<accession>A0AA38U4X1</accession>
<evidence type="ECO:0000313" key="1">
    <source>
        <dbReference type="EMBL" id="KAJ9562553.1"/>
    </source>
</evidence>